<comment type="caution">
    <text evidence="1">The sequence shown here is derived from an EMBL/GenBank/DDBJ whole genome shotgun (WGS) entry which is preliminary data.</text>
</comment>
<evidence type="ECO:0000313" key="1">
    <source>
        <dbReference type="EMBL" id="KAA1136582.1"/>
    </source>
</evidence>
<dbReference type="AlphaFoldDB" id="A0A5B0SFJ5"/>
<organism evidence="1 2">
    <name type="scientific">Puccinia graminis f. sp. tritici</name>
    <dbReference type="NCBI Taxonomy" id="56615"/>
    <lineage>
        <taxon>Eukaryota</taxon>
        <taxon>Fungi</taxon>
        <taxon>Dikarya</taxon>
        <taxon>Basidiomycota</taxon>
        <taxon>Pucciniomycotina</taxon>
        <taxon>Pucciniomycetes</taxon>
        <taxon>Pucciniales</taxon>
        <taxon>Pucciniaceae</taxon>
        <taxon>Puccinia</taxon>
    </lineage>
</organism>
<accession>A0A5B0SFJ5</accession>
<proteinExistence type="predicted"/>
<evidence type="ECO:0000313" key="2">
    <source>
        <dbReference type="Proteomes" id="UP000325313"/>
    </source>
</evidence>
<reference evidence="1 2" key="1">
    <citation type="submission" date="2019-05" db="EMBL/GenBank/DDBJ databases">
        <title>Emergence of the Ug99 lineage of the wheat stem rust pathogen through somatic hybridization.</title>
        <authorList>
            <person name="Li F."/>
            <person name="Upadhyaya N.M."/>
            <person name="Sperschneider J."/>
            <person name="Matny O."/>
            <person name="Nguyen-Phuc H."/>
            <person name="Mago R."/>
            <person name="Raley C."/>
            <person name="Miller M.E."/>
            <person name="Silverstein K.A.T."/>
            <person name="Henningsen E."/>
            <person name="Hirsch C.D."/>
            <person name="Visser B."/>
            <person name="Pretorius Z.A."/>
            <person name="Steffenson B.J."/>
            <person name="Schwessinger B."/>
            <person name="Dodds P.N."/>
            <person name="Figueroa M."/>
        </authorList>
    </citation>
    <scope>NUCLEOTIDE SEQUENCE [LARGE SCALE GENOMIC DNA]</scope>
    <source>
        <strain evidence="1 2">Ug99</strain>
    </source>
</reference>
<gene>
    <name evidence="1" type="ORF">PGTUg99_035843</name>
</gene>
<dbReference type="Proteomes" id="UP000325313">
    <property type="component" value="Unassembled WGS sequence"/>
</dbReference>
<name>A0A5B0SFJ5_PUCGR</name>
<dbReference type="EMBL" id="VDEP01000035">
    <property type="protein sequence ID" value="KAA1136582.1"/>
    <property type="molecule type" value="Genomic_DNA"/>
</dbReference>
<sequence>MNNFHHFIVAALATHQEQVSRVDQVMLRHKLIEIGDLAMIEANSSSFDRPSSLA</sequence>
<protein>
    <submittedName>
        <fullName evidence="1">Uncharacterized protein</fullName>
    </submittedName>
</protein>